<reference evidence="15 16" key="1">
    <citation type="submission" date="2024-04" db="EMBL/GenBank/DDBJ databases">
        <title>The reference genome of an endangered Asteraceae, Deinandra increscens subsp. villosa, native to the Central Coast of California.</title>
        <authorList>
            <person name="Guilliams M."/>
            <person name="Hasenstab-Lehman K."/>
            <person name="Meyer R."/>
            <person name="Mcevoy S."/>
        </authorList>
    </citation>
    <scope>NUCLEOTIDE SEQUENCE [LARGE SCALE GENOMIC DNA]</scope>
    <source>
        <tissue evidence="15">Leaf</tissue>
    </source>
</reference>
<dbReference type="InterPro" id="IPR032675">
    <property type="entry name" value="LRR_dom_sf"/>
</dbReference>
<evidence type="ECO:0000256" key="1">
    <source>
        <dbReference type="ARBA" id="ARBA00004251"/>
    </source>
</evidence>
<comment type="similarity">
    <text evidence="2">Belongs to the RLP family.</text>
</comment>
<organism evidence="15 16">
    <name type="scientific">Deinandra increscens subsp. villosa</name>
    <dbReference type="NCBI Taxonomy" id="3103831"/>
    <lineage>
        <taxon>Eukaryota</taxon>
        <taxon>Viridiplantae</taxon>
        <taxon>Streptophyta</taxon>
        <taxon>Embryophyta</taxon>
        <taxon>Tracheophyta</taxon>
        <taxon>Spermatophyta</taxon>
        <taxon>Magnoliopsida</taxon>
        <taxon>eudicotyledons</taxon>
        <taxon>Gunneridae</taxon>
        <taxon>Pentapetalae</taxon>
        <taxon>asterids</taxon>
        <taxon>campanulids</taxon>
        <taxon>Asterales</taxon>
        <taxon>Asteraceae</taxon>
        <taxon>Asteroideae</taxon>
        <taxon>Heliantheae alliance</taxon>
        <taxon>Madieae</taxon>
        <taxon>Madiinae</taxon>
        <taxon>Deinandra</taxon>
    </lineage>
</organism>
<dbReference type="InterPro" id="IPR013210">
    <property type="entry name" value="LRR_N_plant-typ"/>
</dbReference>
<feature type="domain" description="Leucine-rich repeat-containing N-terminal plant-type" evidence="13">
    <location>
        <begin position="73"/>
        <end position="88"/>
    </location>
</feature>
<keyword evidence="7" id="KW-0677">Repeat</keyword>
<dbReference type="GO" id="GO:0051707">
    <property type="term" value="P:response to other organism"/>
    <property type="evidence" value="ECO:0007669"/>
    <property type="project" value="UniProtKB-ARBA"/>
</dbReference>
<keyword evidence="5 12" id="KW-0812">Transmembrane</keyword>
<keyword evidence="6" id="KW-0732">Signal</keyword>
<dbReference type="Proteomes" id="UP001408789">
    <property type="component" value="Unassembled WGS sequence"/>
</dbReference>
<protein>
    <recommendedName>
        <fullName evidence="13">Leucine-rich repeat-containing N-terminal plant-type domain-containing protein</fullName>
    </recommendedName>
</protein>
<evidence type="ECO:0000256" key="5">
    <source>
        <dbReference type="ARBA" id="ARBA00022692"/>
    </source>
</evidence>
<dbReference type="Pfam" id="PF13855">
    <property type="entry name" value="LRR_8"/>
    <property type="match status" value="4"/>
</dbReference>
<dbReference type="AlphaFoldDB" id="A0AAP0GIR7"/>
<evidence type="ECO:0000256" key="4">
    <source>
        <dbReference type="ARBA" id="ARBA00022614"/>
    </source>
</evidence>
<dbReference type="PANTHER" id="PTHR48063">
    <property type="entry name" value="LRR RECEPTOR-LIKE KINASE"/>
    <property type="match status" value="1"/>
</dbReference>
<keyword evidence="3" id="KW-1003">Cell membrane</keyword>
<dbReference type="EMBL" id="JBCNJP010014913">
    <property type="protein sequence ID" value="KAK9048155.1"/>
    <property type="molecule type" value="Genomic_DNA"/>
</dbReference>
<keyword evidence="9 12" id="KW-0472">Membrane</keyword>
<evidence type="ECO:0000313" key="15">
    <source>
        <dbReference type="EMBL" id="KAK9049634.1"/>
    </source>
</evidence>
<feature type="transmembrane region" description="Helical" evidence="12">
    <location>
        <begin position="6"/>
        <end position="27"/>
    </location>
</feature>
<name>A0AAP0GIR7_9ASTR</name>
<dbReference type="FunFam" id="3.80.10.10:FF:000095">
    <property type="entry name" value="LRR receptor-like serine/threonine-protein kinase GSO1"/>
    <property type="match status" value="1"/>
</dbReference>
<evidence type="ECO:0000256" key="3">
    <source>
        <dbReference type="ARBA" id="ARBA00022475"/>
    </source>
</evidence>
<evidence type="ECO:0000256" key="12">
    <source>
        <dbReference type="SAM" id="Phobius"/>
    </source>
</evidence>
<evidence type="ECO:0000256" key="6">
    <source>
        <dbReference type="ARBA" id="ARBA00022729"/>
    </source>
</evidence>
<evidence type="ECO:0000259" key="13">
    <source>
        <dbReference type="Pfam" id="PF08263"/>
    </source>
</evidence>
<dbReference type="PRINTS" id="PR00019">
    <property type="entry name" value="LEURICHRPT"/>
</dbReference>
<dbReference type="SMART" id="SM00369">
    <property type="entry name" value="LRR_TYP"/>
    <property type="match status" value="11"/>
</dbReference>
<dbReference type="InterPro" id="IPR003591">
    <property type="entry name" value="Leu-rich_rpt_typical-subtyp"/>
</dbReference>
<dbReference type="FunFam" id="3.80.10.10:FF:000213">
    <property type="entry name" value="Tyrosine-sulfated glycopeptide receptor 1"/>
    <property type="match status" value="1"/>
</dbReference>
<dbReference type="Gene3D" id="3.80.10.10">
    <property type="entry name" value="Ribonuclease Inhibitor"/>
    <property type="match status" value="3"/>
</dbReference>
<evidence type="ECO:0000256" key="10">
    <source>
        <dbReference type="ARBA" id="ARBA00023170"/>
    </source>
</evidence>
<evidence type="ECO:0000313" key="16">
    <source>
        <dbReference type="Proteomes" id="UP001408789"/>
    </source>
</evidence>
<keyword evidence="10" id="KW-0675">Receptor</keyword>
<dbReference type="Pfam" id="PF08263">
    <property type="entry name" value="LRRNT_2"/>
    <property type="match status" value="2"/>
</dbReference>
<dbReference type="InterPro" id="IPR001611">
    <property type="entry name" value="Leu-rich_rpt"/>
</dbReference>
<evidence type="ECO:0000256" key="8">
    <source>
        <dbReference type="ARBA" id="ARBA00022989"/>
    </source>
</evidence>
<keyword evidence="4" id="KW-0433">Leucine-rich repeat</keyword>
<evidence type="ECO:0000313" key="14">
    <source>
        <dbReference type="EMBL" id="KAK9048155.1"/>
    </source>
</evidence>
<accession>A0AAP0GIR7</accession>
<comment type="subcellular location">
    <subcellularLocation>
        <location evidence="1">Cell membrane</location>
        <topology evidence="1">Single-pass type I membrane protein</topology>
    </subcellularLocation>
</comment>
<feature type="domain" description="Leucine-rich repeat-containing N-terminal plant-type" evidence="13">
    <location>
        <begin position="37"/>
        <end position="49"/>
    </location>
</feature>
<evidence type="ECO:0000256" key="7">
    <source>
        <dbReference type="ARBA" id="ARBA00022737"/>
    </source>
</evidence>
<sequence>MATGGGITSLSLPTILLSIIVFILISIPPPSSSSCPPHQKQALLRFKSSYIAIFGTTADVFGIIPPFFQTGIWDPNSDCCTWDRVNCSTGTRNKTRTIVELHLDAMLPFNTVPVYLDIFNPLFEIQSLKVLDISLNWLEGEIPGDGFGNLAGLVHLDMKQNNINGSIPRQFSRLTSLRYLDLSTNFLQGELGPELGSLRNLTTLTLSMNRFEGLIPRQFFKLGSLRSLDLSSNTLEGGLSSDVSKLLNLESLDLSENSFSGQIPFGIGELRNVTRLDLSKNQLTGLIPSSIRKLTKLETLRLKNNMLTGEIPSSLFKIKTLKKVLIGGKGSRLVWNHKAKIVPRCRLQQLSMPSCGISGPIPEWISTQKDLEILDLSSNQLDGEFPKWLAKIDIQSIVLSDNKLTGKLTPQLFDSKKLFILALSRNNFSGELPENLGSAKGIMILMLSGNKFSGQIPMSISKIVLLMLLDLSRNRFSGDKVPMLFRDNFPFLAYIDLSYNELSGRIPVTFPTSTKILSLGENKFSGELPESLINLSNLEHLDIHDNDITGNLQDVIPFLIRGLQVLILRNNSLKGFIPKMISNLTSLRILDLSGNNLTGNFPPEIGNLANMIETPDLLPSVGIYKYLKAFPYFSLYRDNSLDLPLVLILEWKRSLQMLSSQNLALYSSLDLSNNRISGEIPATLGNLKSLKLLNVSHNRISGNIPLSFGNLESTETLDLSHNKISGSIPQSFSKLKQLTILDVSNNRLTGKIPTGPQMDTMNELNYFANNSGLCGMQIGVKCVGDIQPSHGPEVDDEKLSWISWEGTWVGFPVGLFSSILFMAYY</sequence>
<evidence type="ECO:0000256" key="11">
    <source>
        <dbReference type="ARBA" id="ARBA00023180"/>
    </source>
</evidence>
<keyword evidence="16" id="KW-1185">Reference proteome</keyword>
<dbReference type="EMBL" id="JBCNJP010005618">
    <property type="protein sequence ID" value="KAK9049634.1"/>
    <property type="molecule type" value="Genomic_DNA"/>
</dbReference>
<keyword evidence="11" id="KW-0325">Glycoprotein</keyword>
<dbReference type="SMART" id="SM00365">
    <property type="entry name" value="LRR_SD22"/>
    <property type="match status" value="8"/>
</dbReference>
<gene>
    <name evidence="15" type="ORF">SSX86_031396</name>
    <name evidence="14" type="ORF">SSX86_032882</name>
</gene>
<proteinExistence type="inferred from homology"/>
<dbReference type="GO" id="GO:0006952">
    <property type="term" value="P:defense response"/>
    <property type="evidence" value="ECO:0007669"/>
    <property type="project" value="UniProtKB-ARBA"/>
</dbReference>
<dbReference type="GO" id="GO:0005886">
    <property type="term" value="C:plasma membrane"/>
    <property type="evidence" value="ECO:0007669"/>
    <property type="project" value="UniProtKB-SubCell"/>
</dbReference>
<comment type="caution">
    <text evidence="15">The sequence shown here is derived from an EMBL/GenBank/DDBJ whole genome shotgun (WGS) entry which is preliminary data.</text>
</comment>
<keyword evidence="8 12" id="KW-1133">Transmembrane helix</keyword>
<dbReference type="FunFam" id="3.80.10.10:FF:000041">
    <property type="entry name" value="LRR receptor-like serine/threonine-protein kinase ERECTA"/>
    <property type="match status" value="1"/>
</dbReference>
<evidence type="ECO:0000256" key="2">
    <source>
        <dbReference type="ARBA" id="ARBA00009592"/>
    </source>
</evidence>
<dbReference type="SUPFAM" id="SSF52047">
    <property type="entry name" value="RNI-like"/>
    <property type="match status" value="2"/>
</dbReference>
<dbReference type="Pfam" id="PF00560">
    <property type="entry name" value="LRR_1"/>
    <property type="match status" value="4"/>
</dbReference>
<evidence type="ECO:0000256" key="9">
    <source>
        <dbReference type="ARBA" id="ARBA00023136"/>
    </source>
</evidence>
<dbReference type="InterPro" id="IPR046956">
    <property type="entry name" value="RLP23-like"/>
</dbReference>